<evidence type="ECO:0000313" key="1">
    <source>
        <dbReference type="EMBL" id="KAH7029203.1"/>
    </source>
</evidence>
<dbReference type="AlphaFoldDB" id="A0A9P8Y6B3"/>
<gene>
    <name evidence="1" type="ORF">B0I36DRAFT_325257</name>
</gene>
<protein>
    <submittedName>
        <fullName evidence="1">Uncharacterized protein</fullName>
    </submittedName>
</protein>
<keyword evidence="2" id="KW-1185">Reference proteome</keyword>
<organism evidence="1 2">
    <name type="scientific">Microdochium trichocladiopsis</name>
    <dbReference type="NCBI Taxonomy" id="1682393"/>
    <lineage>
        <taxon>Eukaryota</taxon>
        <taxon>Fungi</taxon>
        <taxon>Dikarya</taxon>
        <taxon>Ascomycota</taxon>
        <taxon>Pezizomycotina</taxon>
        <taxon>Sordariomycetes</taxon>
        <taxon>Xylariomycetidae</taxon>
        <taxon>Xylariales</taxon>
        <taxon>Microdochiaceae</taxon>
        <taxon>Microdochium</taxon>
    </lineage>
</organism>
<evidence type="ECO:0000313" key="2">
    <source>
        <dbReference type="Proteomes" id="UP000756346"/>
    </source>
</evidence>
<comment type="caution">
    <text evidence="1">The sequence shown here is derived from an EMBL/GenBank/DDBJ whole genome shotgun (WGS) entry which is preliminary data.</text>
</comment>
<name>A0A9P8Y6B3_9PEZI</name>
<dbReference type="RefSeq" id="XP_046011491.1">
    <property type="nucleotide sequence ID" value="XM_046154214.1"/>
</dbReference>
<dbReference type="GeneID" id="70183760"/>
<reference evidence="1" key="1">
    <citation type="journal article" date="2021" name="Nat. Commun.">
        <title>Genetic determinants of endophytism in the Arabidopsis root mycobiome.</title>
        <authorList>
            <person name="Mesny F."/>
            <person name="Miyauchi S."/>
            <person name="Thiergart T."/>
            <person name="Pickel B."/>
            <person name="Atanasova L."/>
            <person name="Karlsson M."/>
            <person name="Huettel B."/>
            <person name="Barry K.W."/>
            <person name="Haridas S."/>
            <person name="Chen C."/>
            <person name="Bauer D."/>
            <person name="Andreopoulos W."/>
            <person name="Pangilinan J."/>
            <person name="LaButti K."/>
            <person name="Riley R."/>
            <person name="Lipzen A."/>
            <person name="Clum A."/>
            <person name="Drula E."/>
            <person name="Henrissat B."/>
            <person name="Kohler A."/>
            <person name="Grigoriev I.V."/>
            <person name="Martin F.M."/>
            <person name="Hacquard S."/>
        </authorList>
    </citation>
    <scope>NUCLEOTIDE SEQUENCE</scope>
    <source>
        <strain evidence="1">MPI-CAGE-CH-0230</strain>
    </source>
</reference>
<proteinExistence type="predicted"/>
<dbReference type="EMBL" id="JAGTJQ010000006">
    <property type="protein sequence ID" value="KAH7029203.1"/>
    <property type="molecule type" value="Genomic_DNA"/>
</dbReference>
<accession>A0A9P8Y6B3</accession>
<sequence length="155" mass="16931">MIPCTAHTHPSHAQRSFRLFSRVEAFGPDFSKCAAANGFGSSLAGCSCWASQPNGRNGRELRANLPPSPSRRLCRPLSRRVIHVVFVGLGKGGLCVFRGQTLWLVPDDESALDFYEQSSTHSLSRSFCLSAARHKSVHDIDCVFSSSKPGRLLLS</sequence>
<dbReference type="Proteomes" id="UP000756346">
    <property type="component" value="Unassembled WGS sequence"/>
</dbReference>